<feature type="compositionally biased region" description="Low complexity" evidence="1">
    <location>
        <begin position="278"/>
        <end position="290"/>
    </location>
</feature>
<organism evidence="3 4">
    <name type="scientific">Vitis rotundifolia</name>
    <name type="common">Muscadine grape</name>
    <dbReference type="NCBI Taxonomy" id="103349"/>
    <lineage>
        <taxon>Eukaryota</taxon>
        <taxon>Viridiplantae</taxon>
        <taxon>Streptophyta</taxon>
        <taxon>Embryophyta</taxon>
        <taxon>Tracheophyta</taxon>
        <taxon>Spermatophyta</taxon>
        <taxon>Magnoliopsida</taxon>
        <taxon>eudicotyledons</taxon>
        <taxon>Gunneridae</taxon>
        <taxon>Pentapetalae</taxon>
        <taxon>rosids</taxon>
        <taxon>Vitales</taxon>
        <taxon>Vitaceae</taxon>
        <taxon>Viteae</taxon>
        <taxon>Vitis</taxon>
    </lineage>
</organism>
<feature type="region of interest" description="Disordered" evidence="1">
    <location>
        <begin position="270"/>
        <end position="312"/>
    </location>
</feature>
<dbReference type="Pfam" id="PF05641">
    <property type="entry name" value="Agenet"/>
    <property type="match status" value="1"/>
</dbReference>
<reference evidence="3 4" key="1">
    <citation type="journal article" date="2023" name="BMC Biotechnol.">
        <title>Vitis rotundifolia cv Carlos genome sequencing.</title>
        <authorList>
            <person name="Huff M."/>
            <person name="Hulse-Kemp A."/>
            <person name="Scheffler B."/>
            <person name="Youngblood R."/>
            <person name="Simpson S."/>
            <person name="Babiker E."/>
            <person name="Staton M."/>
        </authorList>
    </citation>
    <scope>NUCLEOTIDE SEQUENCE [LARGE SCALE GENOMIC DNA]</scope>
    <source>
        <tissue evidence="3">Leaf</tissue>
    </source>
</reference>
<evidence type="ECO:0000313" key="3">
    <source>
        <dbReference type="EMBL" id="KAJ9692728.1"/>
    </source>
</evidence>
<name>A0AA38ZQT6_VITRO</name>
<evidence type="ECO:0000313" key="4">
    <source>
        <dbReference type="Proteomes" id="UP001168098"/>
    </source>
</evidence>
<feature type="compositionally biased region" description="Basic and acidic residues" evidence="1">
    <location>
        <begin position="236"/>
        <end position="246"/>
    </location>
</feature>
<evidence type="ECO:0000259" key="2">
    <source>
        <dbReference type="SMART" id="SM00743"/>
    </source>
</evidence>
<dbReference type="EMBL" id="JARBHA010000009">
    <property type="protein sequence ID" value="KAJ9692728.1"/>
    <property type="molecule type" value="Genomic_DNA"/>
</dbReference>
<feature type="domain" description="Agenet" evidence="2">
    <location>
        <begin position="110"/>
        <end position="170"/>
    </location>
</feature>
<dbReference type="Proteomes" id="UP001168098">
    <property type="component" value="Unassembled WGS sequence"/>
</dbReference>
<dbReference type="InterPro" id="IPR014002">
    <property type="entry name" value="Agenet_dom_plant"/>
</dbReference>
<feature type="compositionally biased region" description="Basic and acidic residues" evidence="1">
    <location>
        <begin position="291"/>
        <end position="304"/>
    </location>
</feature>
<protein>
    <recommendedName>
        <fullName evidence="2">Agenet domain-containing protein</fullName>
    </recommendedName>
</protein>
<dbReference type="AlphaFoldDB" id="A0AA38ZQT6"/>
<dbReference type="PANTHER" id="PTHR36805">
    <property type="entry name" value="AGENET DOMAIN-CONTAINING PROTEIN"/>
    <property type="match status" value="1"/>
</dbReference>
<dbReference type="InterPro" id="IPR008395">
    <property type="entry name" value="Agenet-like_dom"/>
</dbReference>
<sequence length="376" mass="42225">MDKHDHLPFKVGQFAEARSFLQGFRGAWFRCKIKEISLRKGHIGHVLEYIDFPDEKLNWTKLYQKPPISKSKSKEKRRQLMLRPCFPPIYHVSQKPDVNTITEVIVLVNDVWKVGDEVDWWTDGCYWSGRVTQLLGYDKVKIDLLPPPNGEGLSYEVFCKDLRPSLDWSPSYGWRVPSPMESETGRCCAQLVKPVNYVPAENEGRTDSQGRAGSSVKFNPSFSSHISDCSSPPPDGSEHSPEKEMTEQPLNIADSKKREQTLKTKMDLHKGDMGIGKTSSSDSVSTSHVGHTSEERTIGGRDRCSNSGSSRKMGTNGSIALNSMHSDTLEAAILDLEELANKVKWVKGILEHGIPLPNALQPPWKFLEHRAPSTPK</sequence>
<feature type="region of interest" description="Disordered" evidence="1">
    <location>
        <begin position="200"/>
        <end position="258"/>
    </location>
</feature>
<dbReference type="PANTHER" id="PTHR36805:SF7">
    <property type="entry name" value="AGENET DOMAIN-CONTAINING PROTEIN"/>
    <property type="match status" value="1"/>
</dbReference>
<accession>A0AA38ZQT6</accession>
<comment type="caution">
    <text evidence="3">The sequence shown here is derived from an EMBL/GenBank/DDBJ whole genome shotgun (WGS) entry which is preliminary data.</text>
</comment>
<evidence type="ECO:0000256" key="1">
    <source>
        <dbReference type="SAM" id="MobiDB-lite"/>
    </source>
</evidence>
<proteinExistence type="predicted"/>
<dbReference type="SMART" id="SM00743">
    <property type="entry name" value="Agenet"/>
    <property type="match status" value="1"/>
</dbReference>
<keyword evidence="4" id="KW-1185">Reference proteome</keyword>
<gene>
    <name evidence="3" type="ORF">PVL29_011693</name>
</gene>
<feature type="compositionally biased region" description="Polar residues" evidence="1">
    <location>
        <begin position="209"/>
        <end position="230"/>
    </location>
</feature>